<feature type="region of interest" description="Disordered" evidence="4">
    <location>
        <begin position="1"/>
        <end position="77"/>
    </location>
</feature>
<dbReference type="InterPro" id="IPR036034">
    <property type="entry name" value="PDZ_sf"/>
</dbReference>
<dbReference type="Gene3D" id="2.30.42.10">
    <property type="match status" value="1"/>
</dbReference>
<sequence length="469" mass="47177">MTENDPSAQGEGGNPEPGPEQTPEEDVTTPPRGMPLGGEQQHPQPQQPPSPWSAQGQQQQQAAYPWTQPGMQQQGAAQHGIPMYNTATMPAAQQTTVGQQQPKRGGAGKLVAGVALLALVIGGGAGGLGGYLVSQNSGTGGSSYNALDQPAPSQQTSSAPAGSVESVAQKVSPSVVELVVSGAQAQGEGSGFVLSNDGYIMTNNHVVSVAANGGTIQAVFPDGQKVNASIVGRDPTTDIAVVKVQGAKNLTPVQLGNSDQVAVGQSVVAFGSPFELTGTVTAGIVSALHRPVQAGGSESDQTTVMSAIQTDAAINPGNSGGPLVDLQGQVIGMNSAIYSPQSSGGGLGQQQGEATNAGIGFAIPINQARRTAKEIIDTGKATQTYIGASVSDAQAGGALIQQVQPGSPAEQAGLKAGDVVTKVDNLTINDADGLIAAVRTRAPNEKATLTLSDGRTVQITLGGQPVQVK</sequence>
<dbReference type="PANTHER" id="PTHR43343:SF3">
    <property type="entry name" value="PROTEASE DO-LIKE 8, CHLOROPLASTIC"/>
    <property type="match status" value="1"/>
</dbReference>
<gene>
    <name evidence="7" type="ORF">HFP15_36770</name>
</gene>
<evidence type="ECO:0000256" key="5">
    <source>
        <dbReference type="SAM" id="Phobius"/>
    </source>
</evidence>
<dbReference type="InterPro" id="IPR009003">
    <property type="entry name" value="Peptidase_S1_PA"/>
</dbReference>
<comment type="similarity">
    <text evidence="1">Belongs to the peptidase S1C family.</text>
</comment>
<dbReference type="Proteomes" id="UP000715441">
    <property type="component" value="Unassembled WGS sequence"/>
</dbReference>
<dbReference type="PANTHER" id="PTHR43343">
    <property type="entry name" value="PEPTIDASE S12"/>
    <property type="match status" value="1"/>
</dbReference>
<dbReference type="InterPro" id="IPR051201">
    <property type="entry name" value="Chloro_Bact_Ser_Proteases"/>
</dbReference>
<dbReference type="SUPFAM" id="SSF50156">
    <property type="entry name" value="PDZ domain-like"/>
    <property type="match status" value="1"/>
</dbReference>
<evidence type="ECO:0000313" key="8">
    <source>
        <dbReference type="Proteomes" id="UP000715441"/>
    </source>
</evidence>
<keyword evidence="5" id="KW-1133">Transmembrane helix</keyword>
<dbReference type="RefSeq" id="WP_168522229.1">
    <property type="nucleotide sequence ID" value="NZ_JAAXLS010000056.1"/>
</dbReference>
<dbReference type="PRINTS" id="PR00834">
    <property type="entry name" value="PROTEASES2C"/>
</dbReference>
<keyword evidence="5" id="KW-0812">Transmembrane</keyword>
<feature type="transmembrane region" description="Helical" evidence="5">
    <location>
        <begin position="110"/>
        <end position="133"/>
    </location>
</feature>
<dbReference type="InterPro" id="IPR001478">
    <property type="entry name" value="PDZ"/>
</dbReference>
<dbReference type="InterPro" id="IPR001940">
    <property type="entry name" value="Peptidase_S1C"/>
</dbReference>
<reference evidence="7 8" key="1">
    <citation type="submission" date="2020-04" db="EMBL/GenBank/DDBJ databases">
        <title>Novel species.</title>
        <authorList>
            <person name="Teo W.F.A."/>
            <person name="Lipun K."/>
            <person name="Srisuk N."/>
            <person name="Duangmal K."/>
        </authorList>
    </citation>
    <scope>NUCLEOTIDE SEQUENCE [LARGE SCALE GENOMIC DNA]</scope>
    <source>
        <strain evidence="7 8">K13G38</strain>
    </source>
</reference>
<comment type="caution">
    <text evidence="7">The sequence shown here is derived from an EMBL/GenBank/DDBJ whole genome shotgun (WGS) entry which is preliminary data.</text>
</comment>
<keyword evidence="8" id="KW-1185">Reference proteome</keyword>
<evidence type="ECO:0000256" key="4">
    <source>
        <dbReference type="SAM" id="MobiDB-lite"/>
    </source>
</evidence>
<feature type="compositionally biased region" description="Low complexity" evidence="4">
    <location>
        <begin position="52"/>
        <end position="69"/>
    </location>
</feature>
<evidence type="ECO:0000256" key="2">
    <source>
        <dbReference type="ARBA" id="ARBA00022670"/>
    </source>
</evidence>
<dbReference type="Pfam" id="PF13180">
    <property type="entry name" value="PDZ_2"/>
    <property type="match status" value="1"/>
</dbReference>
<proteinExistence type="inferred from homology"/>
<dbReference type="SUPFAM" id="SSF50494">
    <property type="entry name" value="Trypsin-like serine proteases"/>
    <property type="match status" value="1"/>
</dbReference>
<dbReference type="SMART" id="SM00228">
    <property type="entry name" value="PDZ"/>
    <property type="match status" value="1"/>
</dbReference>
<feature type="domain" description="PDZ" evidence="6">
    <location>
        <begin position="375"/>
        <end position="455"/>
    </location>
</feature>
<keyword evidence="2" id="KW-0645">Protease</keyword>
<evidence type="ECO:0000256" key="1">
    <source>
        <dbReference type="ARBA" id="ARBA00010541"/>
    </source>
</evidence>
<accession>A0ABX1JHW2</accession>
<feature type="region of interest" description="Disordered" evidence="4">
    <location>
        <begin position="143"/>
        <end position="165"/>
    </location>
</feature>
<dbReference type="EMBL" id="JAAXLS010000056">
    <property type="protein sequence ID" value="NKQ58419.1"/>
    <property type="molecule type" value="Genomic_DNA"/>
</dbReference>
<evidence type="ECO:0000256" key="3">
    <source>
        <dbReference type="ARBA" id="ARBA00022801"/>
    </source>
</evidence>
<name>A0ABX1JHW2_9PSEU</name>
<dbReference type="Pfam" id="PF13365">
    <property type="entry name" value="Trypsin_2"/>
    <property type="match status" value="1"/>
</dbReference>
<keyword evidence="5" id="KW-0472">Membrane</keyword>
<organism evidence="7 8">
    <name type="scientific">Amycolatopsis acididurans</name>
    <dbReference type="NCBI Taxonomy" id="2724524"/>
    <lineage>
        <taxon>Bacteria</taxon>
        <taxon>Bacillati</taxon>
        <taxon>Actinomycetota</taxon>
        <taxon>Actinomycetes</taxon>
        <taxon>Pseudonocardiales</taxon>
        <taxon>Pseudonocardiaceae</taxon>
        <taxon>Amycolatopsis</taxon>
    </lineage>
</organism>
<dbReference type="PROSITE" id="PS50106">
    <property type="entry name" value="PDZ"/>
    <property type="match status" value="1"/>
</dbReference>
<feature type="compositionally biased region" description="Polar residues" evidence="4">
    <location>
        <begin position="143"/>
        <end position="160"/>
    </location>
</feature>
<protein>
    <submittedName>
        <fullName evidence="7">PDZ domain-containing protein</fullName>
    </submittedName>
</protein>
<keyword evidence="3" id="KW-0378">Hydrolase</keyword>
<evidence type="ECO:0000313" key="7">
    <source>
        <dbReference type="EMBL" id="NKQ58419.1"/>
    </source>
</evidence>
<dbReference type="InterPro" id="IPR043504">
    <property type="entry name" value="Peptidase_S1_PA_chymotrypsin"/>
</dbReference>
<dbReference type="Gene3D" id="2.40.10.10">
    <property type="entry name" value="Trypsin-like serine proteases"/>
    <property type="match status" value="2"/>
</dbReference>
<evidence type="ECO:0000259" key="6">
    <source>
        <dbReference type="PROSITE" id="PS50106"/>
    </source>
</evidence>